<proteinExistence type="inferred from homology"/>
<keyword evidence="3" id="KW-0687">Ribonucleoprotein</keyword>
<evidence type="ECO:0000256" key="6">
    <source>
        <dbReference type="ARBA" id="ARBA00069872"/>
    </source>
</evidence>
<keyword evidence="2" id="KW-0689">Ribosomal protein</keyword>
<organism evidence="9 10">
    <name type="scientific">Junco hyemalis</name>
    <name type="common">Dark-eyed junco</name>
    <dbReference type="NCBI Taxonomy" id="40217"/>
    <lineage>
        <taxon>Eukaryota</taxon>
        <taxon>Metazoa</taxon>
        <taxon>Chordata</taxon>
        <taxon>Craniata</taxon>
        <taxon>Vertebrata</taxon>
        <taxon>Euteleostomi</taxon>
        <taxon>Archelosauria</taxon>
        <taxon>Archosauria</taxon>
        <taxon>Dinosauria</taxon>
        <taxon>Saurischia</taxon>
        <taxon>Theropoda</taxon>
        <taxon>Coelurosauria</taxon>
        <taxon>Aves</taxon>
        <taxon>Neognathae</taxon>
        <taxon>Neoaves</taxon>
        <taxon>Telluraves</taxon>
        <taxon>Australaves</taxon>
        <taxon>Passeriformes</taxon>
        <taxon>Passerellidae</taxon>
        <taxon>Junco</taxon>
    </lineage>
</organism>
<dbReference type="InterPro" id="IPR008991">
    <property type="entry name" value="Translation_prot_SH3-like_sf"/>
</dbReference>
<dbReference type="PANTHER" id="PTHR13691">
    <property type="entry name" value="RIBOSOMAL PROTEIN L2"/>
    <property type="match status" value="1"/>
</dbReference>
<evidence type="ECO:0000256" key="4">
    <source>
        <dbReference type="ARBA" id="ARBA00035242"/>
    </source>
</evidence>
<dbReference type="GO" id="GO:0003735">
    <property type="term" value="F:structural constituent of ribosome"/>
    <property type="evidence" value="ECO:0007669"/>
    <property type="project" value="InterPro"/>
</dbReference>
<sequence length="223" mass="24196">YMKSIIGRKIGMTSVFDKTGLMIPVSVVEVLPNVVLLKRTKERDGYEALQIGYEDKKPQRATKSELGIAEKAHTVPHYVYLSGKAVDVQIGNSMELGSIPDGQIVHNVEFTPGKGGQICRSAGTFATVLGHDTKYVTLRLMSGEVRKFLPACRATIGAVGNEDWELVSFGKAGKSRWRGIRPTVRGSAMNPNDHPHGGGEGKCPIGHDAPRTPWGKRCQGKGE</sequence>
<dbReference type="Gene3D" id="4.10.950.10">
    <property type="entry name" value="Ribosomal protein L2, domain 3"/>
    <property type="match status" value="1"/>
</dbReference>
<dbReference type="InterPro" id="IPR005880">
    <property type="entry name" value="Ribosomal_uL2_bac/org-type"/>
</dbReference>
<feature type="region of interest" description="Disordered" evidence="7">
    <location>
        <begin position="183"/>
        <end position="223"/>
    </location>
</feature>
<dbReference type="Gene3D" id="2.40.30.10">
    <property type="entry name" value="Translation factors"/>
    <property type="match status" value="1"/>
</dbReference>
<evidence type="ECO:0000259" key="8">
    <source>
        <dbReference type="SMART" id="SM01382"/>
    </source>
</evidence>
<dbReference type="GO" id="GO:0015934">
    <property type="term" value="C:large ribosomal subunit"/>
    <property type="evidence" value="ECO:0007669"/>
    <property type="project" value="InterPro"/>
</dbReference>
<dbReference type="InterPro" id="IPR022669">
    <property type="entry name" value="Ribosomal_uL2_C"/>
</dbReference>
<evidence type="ECO:0000256" key="2">
    <source>
        <dbReference type="ARBA" id="ARBA00022980"/>
    </source>
</evidence>
<evidence type="ECO:0000256" key="7">
    <source>
        <dbReference type="SAM" id="MobiDB-lite"/>
    </source>
</evidence>
<dbReference type="GO" id="GO:0016740">
    <property type="term" value="F:transferase activity"/>
    <property type="evidence" value="ECO:0007669"/>
    <property type="project" value="InterPro"/>
</dbReference>
<dbReference type="GO" id="GO:0002181">
    <property type="term" value="P:cytoplasmic translation"/>
    <property type="evidence" value="ECO:0007669"/>
    <property type="project" value="TreeGrafter"/>
</dbReference>
<dbReference type="AlphaFoldDB" id="A0A8C5J4S6"/>
<reference evidence="9" key="1">
    <citation type="submission" date="2025-08" db="UniProtKB">
        <authorList>
            <consortium name="Ensembl"/>
        </authorList>
    </citation>
    <scope>IDENTIFICATION</scope>
</reference>
<dbReference type="SUPFAM" id="SSF50447">
    <property type="entry name" value="Translation proteins"/>
    <property type="match status" value="1"/>
</dbReference>
<dbReference type="Gene3D" id="2.30.30.30">
    <property type="match status" value="1"/>
</dbReference>
<reference evidence="9" key="2">
    <citation type="submission" date="2025-09" db="UniProtKB">
        <authorList>
            <consortium name="Ensembl"/>
        </authorList>
    </citation>
    <scope>IDENTIFICATION</scope>
</reference>
<dbReference type="Proteomes" id="UP000694408">
    <property type="component" value="Unplaced"/>
</dbReference>
<dbReference type="FunFam" id="4.10.950.10:FF:000001">
    <property type="entry name" value="50S ribosomal protein L2"/>
    <property type="match status" value="1"/>
</dbReference>
<dbReference type="PROSITE" id="PS00467">
    <property type="entry name" value="RIBOSOMAL_L2"/>
    <property type="match status" value="1"/>
</dbReference>
<dbReference type="Ensembl" id="ENSJHYT00000016875.1">
    <property type="protein sequence ID" value="ENSJHYP00000013955.1"/>
    <property type="gene ID" value="ENSJHYG00000010800.1"/>
</dbReference>
<dbReference type="PANTHER" id="PTHR13691:SF5">
    <property type="entry name" value="LARGE RIBOSOMAL SUBUNIT PROTEIN UL2M"/>
    <property type="match status" value="1"/>
</dbReference>
<dbReference type="InterPro" id="IPR014726">
    <property type="entry name" value="Ribosomal_uL2_dom3"/>
</dbReference>
<dbReference type="InterPro" id="IPR022671">
    <property type="entry name" value="Ribosomal_uL2_CS"/>
</dbReference>
<name>A0A8C5J4S6_JUNHY</name>
<dbReference type="InterPro" id="IPR009000">
    <property type="entry name" value="Transl_B-barrel_sf"/>
</dbReference>
<dbReference type="Pfam" id="PF03947">
    <property type="entry name" value="Ribosomal_L2_C"/>
    <property type="match status" value="1"/>
</dbReference>
<dbReference type="InterPro" id="IPR002171">
    <property type="entry name" value="Ribosomal_uL2"/>
</dbReference>
<evidence type="ECO:0000256" key="3">
    <source>
        <dbReference type="ARBA" id="ARBA00023274"/>
    </source>
</evidence>
<dbReference type="InterPro" id="IPR014722">
    <property type="entry name" value="Rib_uL2_dom2"/>
</dbReference>
<feature type="domain" description="Large ribosomal subunit protein uL2 C-terminal" evidence="8">
    <location>
        <begin position="88"/>
        <end position="217"/>
    </location>
</feature>
<dbReference type="NCBIfam" id="TIGR01171">
    <property type="entry name" value="rplB_bact"/>
    <property type="match status" value="1"/>
</dbReference>
<dbReference type="GO" id="GO:0003723">
    <property type="term" value="F:RNA binding"/>
    <property type="evidence" value="ECO:0007669"/>
    <property type="project" value="InterPro"/>
</dbReference>
<protein>
    <recommendedName>
        <fullName evidence="4">Large ribosomal subunit protein uL2</fullName>
    </recommendedName>
    <alternativeName>
        <fullName evidence="5">60S ribosomal protein L8</fullName>
    </alternativeName>
    <alternativeName>
        <fullName evidence="6">Large ribosomal subunit protein uL2m</fullName>
    </alternativeName>
</protein>
<evidence type="ECO:0000313" key="10">
    <source>
        <dbReference type="Proteomes" id="UP000694408"/>
    </source>
</evidence>
<accession>A0A8C5J4S6</accession>
<dbReference type="FunFam" id="2.30.30.30:FF:000001">
    <property type="entry name" value="50S ribosomal protein L2"/>
    <property type="match status" value="1"/>
</dbReference>
<comment type="similarity">
    <text evidence="1">Belongs to the universal ribosomal protein uL2 family.</text>
</comment>
<evidence type="ECO:0000256" key="1">
    <source>
        <dbReference type="ARBA" id="ARBA00005636"/>
    </source>
</evidence>
<dbReference type="SUPFAM" id="SSF50104">
    <property type="entry name" value="Translation proteins SH3-like domain"/>
    <property type="match status" value="1"/>
</dbReference>
<evidence type="ECO:0000256" key="5">
    <source>
        <dbReference type="ARBA" id="ARBA00035350"/>
    </source>
</evidence>
<keyword evidence="10" id="KW-1185">Reference proteome</keyword>
<dbReference type="SMART" id="SM01382">
    <property type="entry name" value="Ribosomal_L2_C"/>
    <property type="match status" value="1"/>
</dbReference>
<evidence type="ECO:0000313" key="9">
    <source>
        <dbReference type="Ensembl" id="ENSJHYP00000013955.1"/>
    </source>
</evidence>